<sequence length="168" mass="19683">MSDNWSAKVMKSDVMEPIELQSSAASIDNSVQIVSQKYKEYKRWVNFSFRVSSQVSKKASDTRNRSRISLIVRINCDISSYFSSDLKLNIGQNTMENISKSSFFFKNTLKRRAFQSVTRIAFIAFEAKKWQIKEGRYRETTKLLIFDFERIYYQGLHVNSDIIQCLLQ</sequence>
<proteinExistence type="predicted"/>
<dbReference type="AlphaFoldDB" id="V6LXE9"/>
<evidence type="ECO:0000313" key="1">
    <source>
        <dbReference type="EMBL" id="EST48396.1"/>
    </source>
</evidence>
<name>V6LXE9_9EUKA</name>
<organism evidence="1">
    <name type="scientific">Spironucleus salmonicida</name>
    <dbReference type="NCBI Taxonomy" id="348837"/>
    <lineage>
        <taxon>Eukaryota</taxon>
        <taxon>Metamonada</taxon>
        <taxon>Diplomonadida</taxon>
        <taxon>Hexamitidae</taxon>
        <taxon>Hexamitinae</taxon>
        <taxon>Spironucleus</taxon>
    </lineage>
</organism>
<dbReference type="EMBL" id="KI545987">
    <property type="protein sequence ID" value="EST48396.1"/>
    <property type="molecule type" value="Genomic_DNA"/>
</dbReference>
<reference evidence="1" key="1">
    <citation type="journal article" date="2014" name="PLoS Genet.">
        <title>The Genome of Spironucleus salmonicida Highlights a Fish Pathogen Adapted to Fluctuating Environments.</title>
        <authorList>
            <person name="Xu F."/>
            <person name="Jerlstrom-Hultqvist J."/>
            <person name="Einarsson E."/>
            <person name="Astvaldsson A."/>
            <person name="Svard S.G."/>
            <person name="Andersson J.O."/>
        </authorList>
    </citation>
    <scope>NUCLEOTIDE SEQUENCE</scope>
</reference>
<gene>
    <name evidence="1" type="ORF">SS50377_11434</name>
</gene>
<protein>
    <submittedName>
        <fullName evidence="1">Uncharacterized protein</fullName>
    </submittedName>
</protein>
<accession>V6LXE9</accession>